<accession>A0A518CHN1</accession>
<dbReference type="AlphaFoldDB" id="A0A518CHN1"/>
<evidence type="ECO:0000313" key="1">
    <source>
        <dbReference type="EMBL" id="QDU78738.1"/>
    </source>
</evidence>
<name>A0A518CHN1_9PLAN</name>
<gene>
    <name evidence="1" type="ORF">Pla110_04420</name>
</gene>
<dbReference type="EMBL" id="CP036281">
    <property type="protein sequence ID" value="QDU78738.1"/>
    <property type="molecule type" value="Genomic_DNA"/>
</dbReference>
<reference evidence="1 2" key="1">
    <citation type="submission" date="2019-02" db="EMBL/GenBank/DDBJ databases">
        <title>Deep-cultivation of Planctomycetes and their phenomic and genomic characterization uncovers novel biology.</title>
        <authorList>
            <person name="Wiegand S."/>
            <person name="Jogler M."/>
            <person name="Boedeker C."/>
            <person name="Pinto D."/>
            <person name="Vollmers J."/>
            <person name="Rivas-Marin E."/>
            <person name="Kohn T."/>
            <person name="Peeters S.H."/>
            <person name="Heuer A."/>
            <person name="Rast P."/>
            <person name="Oberbeckmann S."/>
            <person name="Bunk B."/>
            <person name="Jeske O."/>
            <person name="Meyerdierks A."/>
            <person name="Storesund J.E."/>
            <person name="Kallscheuer N."/>
            <person name="Luecker S."/>
            <person name="Lage O.M."/>
            <person name="Pohl T."/>
            <person name="Merkel B.J."/>
            <person name="Hornburger P."/>
            <person name="Mueller R.-W."/>
            <person name="Bruemmer F."/>
            <person name="Labrenz M."/>
            <person name="Spormann A.M."/>
            <person name="Op den Camp H."/>
            <person name="Overmann J."/>
            <person name="Amann R."/>
            <person name="Jetten M.S.M."/>
            <person name="Mascher T."/>
            <person name="Medema M.H."/>
            <person name="Devos D.P."/>
            <person name="Kaster A.-K."/>
            <person name="Ovreas L."/>
            <person name="Rohde M."/>
            <person name="Galperin M.Y."/>
            <person name="Jogler C."/>
        </authorList>
    </citation>
    <scope>NUCLEOTIDE SEQUENCE [LARGE SCALE GENOMIC DNA]</scope>
    <source>
        <strain evidence="1 2">Pla110</strain>
    </source>
</reference>
<proteinExistence type="predicted"/>
<dbReference type="KEGG" id="plon:Pla110_04420"/>
<organism evidence="1 2">
    <name type="scientific">Polystyrenella longa</name>
    <dbReference type="NCBI Taxonomy" id="2528007"/>
    <lineage>
        <taxon>Bacteria</taxon>
        <taxon>Pseudomonadati</taxon>
        <taxon>Planctomycetota</taxon>
        <taxon>Planctomycetia</taxon>
        <taxon>Planctomycetales</taxon>
        <taxon>Planctomycetaceae</taxon>
        <taxon>Polystyrenella</taxon>
    </lineage>
</organism>
<evidence type="ECO:0000313" key="2">
    <source>
        <dbReference type="Proteomes" id="UP000317178"/>
    </source>
</evidence>
<protein>
    <submittedName>
        <fullName evidence="1">Uncharacterized protein</fullName>
    </submittedName>
</protein>
<keyword evidence="2" id="KW-1185">Reference proteome</keyword>
<dbReference type="Proteomes" id="UP000317178">
    <property type="component" value="Chromosome"/>
</dbReference>
<sequence>MRIESSFRSTIVRLPFSHESRCSLRNSSSAEYPFPDLDCPPIMNSIFSTYSTGENRVTSSILAVISSLSLDRMQRLIGSILEQPELEIIRFENQPSKGWDGIPDAVIHSSMRLLLETKTELNGIRRKQIDRHLARLDIAVESTQILLVLTPDEFKPAKLNEINDPRLVWSSFVRLSQAIDTILDDPLDVVSEREAFLLRELQKMLEAENLLGSPFDVVVVAARNAWPEYREIHAYVCQAGRSIQQVDRIGFYYGGAIQPILPKILGVYDNVKMGRNLHKGDLGILVNRLVDEKRRLEGEHFKVYLLSAPEDKKTMILNREIQNDKQSSTGKPTAFTMGQRYVLSERLKEAEKTSQLDT</sequence>